<gene>
    <name evidence="1" type="ORF">IR213_02810</name>
</gene>
<accession>A0A930U606</accession>
<dbReference type="EMBL" id="JADHEC010000004">
    <property type="protein sequence ID" value="MBF2707528.1"/>
    <property type="molecule type" value="Genomic_DNA"/>
</dbReference>
<dbReference type="AlphaFoldDB" id="A0A930U606"/>
<reference evidence="1" key="1">
    <citation type="submission" date="2020-11" db="EMBL/GenBank/DDBJ databases">
        <title>Genome of Flavobacterium soyangense.</title>
        <authorList>
            <person name="Liu Q."/>
            <person name="Xin Y.-H."/>
        </authorList>
    </citation>
    <scope>NUCLEOTIDE SEQUENCE</scope>
    <source>
        <strain evidence="1">CGMCC 1.13493</strain>
    </source>
</reference>
<comment type="caution">
    <text evidence="1">The sequence shown here is derived from an EMBL/GenBank/DDBJ whole genome shotgun (WGS) entry which is preliminary data.</text>
</comment>
<protein>
    <submittedName>
        <fullName evidence="1">Uncharacterized protein</fullName>
    </submittedName>
</protein>
<sequence>MDELTEAFRKLKKRDVDTFPAVVLSVDKEKGTCTVKADDLEFEDVQLSAILDGNNKKFYLFPAVESSVLVSPINEDLHRLYVESYSEIESLDLTIKTVQFRVDETGFLLKKQNESLKKLMSDLIDAIKAMSFTVNVTGSATAQAGSTTALSNTAQFTAVENRFNQFLKDN</sequence>
<evidence type="ECO:0000313" key="1">
    <source>
        <dbReference type="EMBL" id="MBF2707528.1"/>
    </source>
</evidence>
<evidence type="ECO:0000313" key="2">
    <source>
        <dbReference type="Proteomes" id="UP000646211"/>
    </source>
</evidence>
<proteinExistence type="predicted"/>
<keyword evidence="2" id="KW-1185">Reference proteome</keyword>
<dbReference type="Proteomes" id="UP000646211">
    <property type="component" value="Unassembled WGS sequence"/>
</dbReference>
<name>A0A930U606_9FLAO</name>
<dbReference type="RefSeq" id="WP_194310795.1">
    <property type="nucleotide sequence ID" value="NZ_JADHEC010000004.1"/>
</dbReference>
<organism evidence="1 2">
    <name type="scientific">Flavobacterium soyangense</name>
    <dbReference type="NCBI Taxonomy" id="2023265"/>
    <lineage>
        <taxon>Bacteria</taxon>
        <taxon>Pseudomonadati</taxon>
        <taxon>Bacteroidota</taxon>
        <taxon>Flavobacteriia</taxon>
        <taxon>Flavobacteriales</taxon>
        <taxon>Flavobacteriaceae</taxon>
        <taxon>Flavobacterium</taxon>
    </lineage>
</organism>